<dbReference type="Proteomes" id="UP000315252">
    <property type="component" value="Unassembled WGS sequence"/>
</dbReference>
<keyword evidence="1" id="KW-0812">Transmembrane</keyword>
<accession>A0A545TTX9</accession>
<reference evidence="3 4" key="1">
    <citation type="submission" date="2019-06" db="EMBL/GenBank/DDBJ databases">
        <title>Whole genome sequence for Rhodospirillaceae sp. R148.</title>
        <authorList>
            <person name="Wang G."/>
        </authorList>
    </citation>
    <scope>NUCLEOTIDE SEQUENCE [LARGE SCALE GENOMIC DNA]</scope>
    <source>
        <strain evidence="3 4">R148</strain>
    </source>
</reference>
<evidence type="ECO:0000313" key="4">
    <source>
        <dbReference type="Proteomes" id="UP000315252"/>
    </source>
</evidence>
<protein>
    <submittedName>
        <fullName evidence="3">Aa3-type cytochrome c oxidase subunit IV</fullName>
    </submittedName>
</protein>
<evidence type="ECO:0000313" key="3">
    <source>
        <dbReference type="EMBL" id="TQV80666.1"/>
    </source>
</evidence>
<dbReference type="AlphaFoldDB" id="A0A545TTX9"/>
<keyword evidence="4" id="KW-1185">Reference proteome</keyword>
<feature type="transmembrane region" description="Helical" evidence="1">
    <location>
        <begin position="20"/>
        <end position="38"/>
    </location>
</feature>
<evidence type="ECO:0000256" key="1">
    <source>
        <dbReference type="SAM" id="Phobius"/>
    </source>
</evidence>
<dbReference type="RefSeq" id="WP_142896380.1">
    <property type="nucleotide sequence ID" value="NZ_ML660054.1"/>
</dbReference>
<dbReference type="Pfam" id="PF07835">
    <property type="entry name" value="COX4_pro_2"/>
    <property type="match status" value="1"/>
</dbReference>
<keyword evidence="1" id="KW-1133">Transmembrane helix</keyword>
<organism evidence="3 4">
    <name type="scientific">Denitrobaculum tricleocarpae</name>
    <dbReference type="NCBI Taxonomy" id="2591009"/>
    <lineage>
        <taxon>Bacteria</taxon>
        <taxon>Pseudomonadati</taxon>
        <taxon>Pseudomonadota</taxon>
        <taxon>Alphaproteobacteria</taxon>
        <taxon>Rhodospirillales</taxon>
        <taxon>Rhodospirillaceae</taxon>
        <taxon>Denitrobaculum</taxon>
    </lineage>
</organism>
<sequence>MNDDEMLAEHQRAWAGFVRVSTISTAAIIVLLILLAIVTL</sequence>
<proteinExistence type="predicted"/>
<dbReference type="InterPro" id="IPR036596">
    <property type="entry name" value="Cyt-C_aa3_sf"/>
</dbReference>
<evidence type="ECO:0000259" key="2">
    <source>
        <dbReference type="Pfam" id="PF07835"/>
    </source>
</evidence>
<keyword evidence="1" id="KW-0472">Membrane</keyword>
<name>A0A545TTX9_9PROT</name>
<gene>
    <name evidence="3" type="ORF">FKG95_10930</name>
</gene>
<dbReference type="InterPro" id="IPR012422">
    <property type="entry name" value="Cyt_c_oxidase_su4_bac-aa3"/>
</dbReference>
<feature type="domain" description="Cytochrome c oxidase subunit IV bacterial aa3 type" evidence="2">
    <location>
        <begin position="8"/>
        <end position="38"/>
    </location>
</feature>
<dbReference type="SUPFAM" id="SSF81469">
    <property type="entry name" value="Bacterial aa3 type cytochrome c oxidase subunit IV"/>
    <property type="match status" value="1"/>
</dbReference>
<comment type="caution">
    <text evidence="3">The sequence shown here is derived from an EMBL/GenBank/DDBJ whole genome shotgun (WGS) entry which is preliminary data.</text>
</comment>
<dbReference type="Gene3D" id="1.20.5.160">
    <property type="entry name" value="Bacterial aa3 type cytochrome c oxidase subunit IV"/>
    <property type="match status" value="1"/>
</dbReference>
<dbReference type="EMBL" id="VHSH01000003">
    <property type="protein sequence ID" value="TQV80666.1"/>
    <property type="molecule type" value="Genomic_DNA"/>
</dbReference>